<feature type="binding site" evidence="6">
    <location>
        <position position="176"/>
    </location>
    <ligand>
        <name>substrate</name>
    </ligand>
</feature>
<keyword evidence="5 6" id="KW-0378">Hydrolase</keyword>
<dbReference type="RefSeq" id="WP_141609623.1">
    <property type="nucleotide sequence ID" value="NZ_VIGC02000008.1"/>
</dbReference>
<dbReference type="EC" id="3.4.11.18" evidence="6 7"/>
<evidence type="ECO:0000313" key="10">
    <source>
        <dbReference type="Proteomes" id="UP000317371"/>
    </source>
</evidence>
<dbReference type="GO" id="GO:0006508">
    <property type="term" value="P:proteolysis"/>
    <property type="evidence" value="ECO:0007669"/>
    <property type="project" value="UniProtKB-KW"/>
</dbReference>
<dbReference type="GO" id="GO:0046872">
    <property type="term" value="F:metal ion binding"/>
    <property type="evidence" value="ECO:0007669"/>
    <property type="project" value="UniProtKB-UniRule"/>
</dbReference>
<evidence type="ECO:0000256" key="1">
    <source>
        <dbReference type="ARBA" id="ARBA00002521"/>
    </source>
</evidence>
<dbReference type="GO" id="GO:0004239">
    <property type="term" value="F:initiator methionyl aminopeptidase activity"/>
    <property type="evidence" value="ECO:0007669"/>
    <property type="project" value="UniProtKB-UniRule"/>
</dbReference>
<comment type="catalytic activity">
    <reaction evidence="6 7">
        <text>Release of N-terminal amino acids, preferentially methionine, from peptides and arylamides.</text>
        <dbReference type="EC" id="3.4.11.18"/>
    </reaction>
</comment>
<dbReference type="Gene3D" id="3.90.230.10">
    <property type="entry name" value="Creatinase/methionine aminopeptidase superfamily"/>
    <property type="match status" value="1"/>
</dbReference>
<feature type="binding site" evidence="6">
    <location>
        <position position="169"/>
    </location>
    <ligand>
        <name>a divalent metal cation</name>
        <dbReference type="ChEBI" id="CHEBI:60240"/>
        <label>2</label>
        <note>catalytic</note>
    </ligand>
</feature>
<dbReference type="InterPro" id="IPR001714">
    <property type="entry name" value="Pept_M24_MAP"/>
</dbReference>
<feature type="binding site" evidence="6">
    <location>
        <position position="235"/>
    </location>
    <ligand>
        <name>a divalent metal cation</name>
        <dbReference type="ChEBI" id="CHEBI:60240"/>
        <label>2</label>
        <note>catalytic</note>
    </ligand>
</feature>
<dbReference type="NCBIfam" id="TIGR00500">
    <property type="entry name" value="met_pdase_I"/>
    <property type="match status" value="1"/>
</dbReference>
<feature type="domain" description="Peptidase M24" evidence="8">
    <location>
        <begin position="12"/>
        <end position="241"/>
    </location>
</feature>
<evidence type="ECO:0000256" key="5">
    <source>
        <dbReference type="ARBA" id="ARBA00022801"/>
    </source>
</evidence>
<dbReference type="FunCoup" id="A0A540VI80">
    <property type="interactions" value="394"/>
</dbReference>
<comment type="subunit">
    <text evidence="6">Monomer.</text>
</comment>
<organism evidence="9 10">
    <name type="scientific">Litorilinea aerophila</name>
    <dbReference type="NCBI Taxonomy" id="1204385"/>
    <lineage>
        <taxon>Bacteria</taxon>
        <taxon>Bacillati</taxon>
        <taxon>Chloroflexota</taxon>
        <taxon>Caldilineae</taxon>
        <taxon>Caldilineales</taxon>
        <taxon>Caldilineaceae</taxon>
        <taxon>Litorilinea</taxon>
    </lineage>
</organism>
<dbReference type="InterPro" id="IPR000994">
    <property type="entry name" value="Pept_M24"/>
</dbReference>
<evidence type="ECO:0000256" key="4">
    <source>
        <dbReference type="ARBA" id="ARBA00022723"/>
    </source>
</evidence>
<dbReference type="SUPFAM" id="SSF55920">
    <property type="entry name" value="Creatinase/aminopeptidase"/>
    <property type="match status" value="1"/>
</dbReference>
<dbReference type="EMBL" id="VIGC01000008">
    <property type="protein sequence ID" value="TQE96478.1"/>
    <property type="molecule type" value="Genomic_DNA"/>
</dbReference>
<keyword evidence="3 6" id="KW-0645">Protease</keyword>
<feature type="binding site" evidence="6">
    <location>
        <position position="95"/>
    </location>
    <ligand>
        <name>a divalent metal cation</name>
        <dbReference type="ChEBI" id="CHEBI:60240"/>
        <label>1</label>
    </ligand>
</feature>
<dbReference type="Proteomes" id="UP000317371">
    <property type="component" value="Unassembled WGS sequence"/>
</dbReference>
<evidence type="ECO:0000259" key="8">
    <source>
        <dbReference type="Pfam" id="PF00557"/>
    </source>
</evidence>
<dbReference type="GO" id="GO:0070006">
    <property type="term" value="F:metalloaminopeptidase activity"/>
    <property type="evidence" value="ECO:0007669"/>
    <property type="project" value="UniProtKB-UniRule"/>
</dbReference>
<comment type="caution">
    <text evidence="9">The sequence shown here is derived from an EMBL/GenBank/DDBJ whole genome shotgun (WGS) entry which is preliminary data.</text>
</comment>
<comment type="similarity">
    <text evidence="6">Belongs to the peptidase M24A family. Methionine aminopeptidase type 1 subfamily.</text>
</comment>
<dbReference type="InParanoid" id="A0A540VI80"/>
<keyword evidence="2 6" id="KW-0031">Aminopeptidase</keyword>
<protein>
    <recommendedName>
        <fullName evidence="6 7">Methionine aminopeptidase</fullName>
        <shortName evidence="6">MAP</shortName>
        <shortName evidence="6">MetAP</shortName>
        <ecNumber evidence="6 7">3.4.11.18</ecNumber>
    </recommendedName>
    <alternativeName>
        <fullName evidence="6">Peptidase M</fullName>
    </alternativeName>
</protein>
<evidence type="ECO:0000256" key="3">
    <source>
        <dbReference type="ARBA" id="ARBA00022670"/>
    </source>
</evidence>
<dbReference type="InterPro" id="IPR002467">
    <property type="entry name" value="Pept_M24A_MAP1"/>
</dbReference>
<comment type="function">
    <text evidence="1 6">Removes the N-terminal methionine from nascent proteins. The N-terminal methionine is often cleaved when the second residue in the primary sequence is small and uncharged (Met-Ala-, Cys, Gly, Pro, Ser, Thr, or Val). Requires deformylation of the N(alpha)-formylated initiator methionine before it can be hydrolyzed.</text>
</comment>
<dbReference type="AlphaFoldDB" id="A0A540VI80"/>
<dbReference type="PROSITE" id="PS00680">
    <property type="entry name" value="MAP_1"/>
    <property type="match status" value="1"/>
</dbReference>
<feature type="binding site" evidence="6">
    <location>
        <position position="106"/>
    </location>
    <ligand>
        <name>a divalent metal cation</name>
        <dbReference type="ChEBI" id="CHEBI:60240"/>
        <label>1</label>
    </ligand>
</feature>
<dbReference type="HAMAP" id="MF_01974">
    <property type="entry name" value="MetAP_1"/>
    <property type="match status" value="1"/>
</dbReference>
<evidence type="ECO:0000256" key="6">
    <source>
        <dbReference type="HAMAP-Rule" id="MF_01974"/>
    </source>
</evidence>
<evidence type="ECO:0000313" key="9">
    <source>
        <dbReference type="EMBL" id="TQE96478.1"/>
    </source>
</evidence>
<gene>
    <name evidence="6 9" type="primary">map</name>
    <name evidence="9" type="ORF">FKZ61_07345</name>
</gene>
<name>A0A540VI80_9CHLR</name>
<feature type="binding site" evidence="6">
    <location>
        <position position="235"/>
    </location>
    <ligand>
        <name>a divalent metal cation</name>
        <dbReference type="ChEBI" id="CHEBI:60240"/>
        <label>1</label>
    </ligand>
</feature>
<dbReference type="InterPro" id="IPR036005">
    <property type="entry name" value="Creatinase/aminopeptidase-like"/>
</dbReference>
<dbReference type="PRINTS" id="PR00599">
    <property type="entry name" value="MAPEPTIDASE"/>
</dbReference>
<accession>A0A540VI80</accession>
<dbReference type="PANTHER" id="PTHR43330:SF27">
    <property type="entry name" value="METHIONINE AMINOPEPTIDASE"/>
    <property type="match status" value="1"/>
</dbReference>
<dbReference type="GO" id="GO:0005829">
    <property type="term" value="C:cytosol"/>
    <property type="evidence" value="ECO:0007669"/>
    <property type="project" value="TreeGrafter"/>
</dbReference>
<dbReference type="CDD" id="cd01086">
    <property type="entry name" value="MetAP1"/>
    <property type="match status" value="1"/>
</dbReference>
<feature type="binding site" evidence="6">
    <location>
        <position position="204"/>
    </location>
    <ligand>
        <name>a divalent metal cation</name>
        <dbReference type="ChEBI" id="CHEBI:60240"/>
        <label>2</label>
        <note>catalytic</note>
    </ligand>
</feature>
<comment type="cofactor">
    <cofactor evidence="6">
        <name>Co(2+)</name>
        <dbReference type="ChEBI" id="CHEBI:48828"/>
    </cofactor>
    <cofactor evidence="6">
        <name>Zn(2+)</name>
        <dbReference type="ChEBI" id="CHEBI:29105"/>
    </cofactor>
    <cofactor evidence="6">
        <name>Mn(2+)</name>
        <dbReference type="ChEBI" id="CHEBI:29035"/>
    </cofactor>
    <cofactor evidence="6">
        <name>Fe(2+)</name>
        <dbReference type="ChEBI" id="CHEBI:29033"/>
    </cofactor>
    <text evidence="6">Binds 2 divalent metal cations per subunit. Has a high-affinity and a low affinity metal-binding site. The true nature of the physiological cofactor is under debate. The enzyme is active with cobalt, zinc, manganese or divalent iron ions. Most likely, methionine aminopeptidases function as mononuclear Fe(2+)-metalloproteases under physiological conditions, and the catalytically relevant metal-binding site has been assigned to the histidine-containing high-affinity site.</text>
</comment>
<keyword evidence="10" id="KW-1185">Reference proteome</keyword>
<evidence type="ECO:0000256" key="2">
    <source>
        <dbReference type="ARBA" id="ARBA00022438"/>
    </source>
</evidence>
<reference evidence="9 10" key="1">
    <citation type="submission" date="2019-06" db="EMBL/GenBank/DDBJ databases">
        <title>Genome sequence of Litorilinea aerophila BAA-2444.</title>
        <authorList>
            <person name="Maclea K.S."/>
            <person name="Maurais E.G."/>
            <person name="Iannazzi L.C."/>
        </authorList>
    </citation>
    <scope>NUCLEOTIDE SEQUENCE [LARGE SCALE GENOMIC DNA]</scope>
    <source>
        <strain evidence="9 10">ATCC BAA-2444</strain>
    </source>
</reference>
<evidence type="ECO:0000256" key="7">
    <source>
        <dbReference type="RuleBase" id="RU003653"/>
    </source>
</evidence>
<sequence>MPILKSPREIQIMREAGRIVARVHAAMREAVRPGISTWELDQIAVEVMQKYNATSAFLGYRGYPAHICTSINEELVHGIPSKERVLRAGDIISIDVGVRYRGFIGDSAWTYAVGEVSQEAQQLMAVTEACLYAGIEQARVGNRIVDISRSIQWYVEEHGFHVVREYTGHGVGRQMHEPPQVLNYVSNDVDGNYVIQPGLVIAIEPMVQQGTWQTRTLSDNWTVVSADGSLAAHYEHTVAITHNGPEILTLP</sequence>
<feature type="binding site" evidence="6">
    <location>
        <position position="77"/>
    </location>
    <ligand>
        <name>substrate</name>
    </ligand>
</feature>
<dbReference type="Pfam" id="PF00557">
    <property type="entry name" value="Peptidase_M24"/>
    <property type="match status" value="1"/>
</dbReference>
<dbReference type="PANTHER" id="PTHR43330">
    <property type="entry name" value="METHIONINE AMINOPEPTIDASE"/>
    <property type="match status" value="1"/>
</dbReference>
<feature type="binding site" evidence="6">
    <location>
        <position position="106"/>
    </location>
    <ligand>
        <name>a divalent metal cation</name>
        <dbReference type="ChEBI" id="CHEBI:60240"/>
        <label>2</label>
        <note>catalytic</note>
    </ligand>
</feature>
<keyword evidence="4 6" id="KW-0479">Metal-binding</keyword>
<proteinExistence type="inferred from homology"/>
<dbReference type="OrthoDB" id="9802055at2"/>